<dbReference type="Pfam" id="PF07693">
    <property type="entry name" value="KAP_NTPase"/>
    <property type="match status" value="1"/>
</dbReference>
<feature type="transmembrane region" description="Helical" evidence="1">
    <location>
        <begin position="90"/>
        <end position="111"/>
    </location>
</feature>
<feature type="transmembrane region" description="Helical" evidence="1">
    <location>
        <begin position="63"/>
        <end position="84"/>
    </location>
</feature>
<proteinExistence type="predicted"/>
<protein>
    <recommendedName>
        <fullName evidence="2">KAP NTPase domain-containing protein</fullName>
    </recommendedName>
</protein>
<reference evidence="3" key="1">
    <citation type="journal article" date="2014" name="Front. Microbiol.">
        <title>High frequency of phylogenetically diverse reductive dehalogenase-homologous genes in deep subseafloor sedimentary metagenomes.</title>
        <authorList>
            <person name="Kawai M."/>
            <person name="Futagami T."/>
            <person name="Toyoda A."/>
            <person name="Takaki Y."/>
            <person name="Nishi S."/>
            <person name="Hori S."/>
            <person name="Arai W."/>
            <person name="Tsubouchi T."/>
            <person name="Morono Y."/>
            <person name="Uchiyama I."/>
            <person name="Ito T."/>
            <person name="Fujiyama A."/>
            <person name="Inagaki F."/>
            <person name="Takami H."/>
        </authorList>
    </citation>
    <scope>NUCLEOTIDE SEQUENCE</scope>
    <source>
        <strain evidence="3">Expedition CK06-06</strain>
    </source>
</reference>
<keyword evidence="1" id="KW-0812">Transmembrane</keyword>
<dbReference type="SUPFAM" id="SSF52540">
    <property type="entry name" value="P-loop containing nucleoside triphosphate hydrolases"/>
    <property type="match status" value="1"/>
</dbReference>
<dbReference type="AlphaFoldDB" id="X1S233"/>
<gene>
    <name evidence="3" type="ORF">S12H4_20033</name>
</gene>
<keyword evidence="1" id="KW-0472">Membrane</keyword>
<evidence type="ECO:0000259" key="2">
    <source>
        <dbReference type="Pfam" id="PF07693"/>
    </source>
</evidence>
<dbReference type="InterPro" id="IPR011646">
    <property type="entry name" value="KAP_P-loop"/>
</dbReference>
<organism evidence="3">
    <name type="scientific">marine sediment metagenome</name>
    <dbReference type="NCBI Taxonomy" id="412755"/>
    <lineage>
        <taxon>unclassified sequences</taxon>
        <taxon>metagenomes</taxon>
        <taxon>ecological metagenomes</taxon>
    </lineage>
</organism>
<accession>X1S233</accession>
<sequence>VLILNFPSDALRRTFLKEITKQLQAYGSDYFDKQFILDERVESSISRTSEGKFKINTEKIQQLWKVLLLSVATLIVLGIIALVGGFIQQFLYAVGVLLSIIFGGSLLIWLIKNAGQFLMTETTTFGQDRFKDPHQFEQEFSRILRYLVHRKIVIVFDNVDRAAQEGAMKVLATIKTFLEPKDIENKEKDVIFLIPCDAGAIREHIVGVYAINAKSSPFDPDEFLRKFFNTILWIPEFIPEELEAYARSSLRETKVTDSERRKVKNILRFVMGISSSVSFTKSRNCSFL</sequence>
<feature type="non-terminal residue" evidence="3">
    <location>
        <position position="1"/>
    </location>
</feature>
<keyword evidence="1" id="KW-1133">Transmembrane helix</keyword>
<dbReference type="EMBL" id="BARW01010092">
    <property type="protein sequence ID" value="GAI87092.1"/>
    <property type="molecule type" value="Genomic_DNA"/>
</dbReference>
<evidence type="ECO:0000256" key="1">
    <source>
        <dbReference type="SAM" id="Phobius"/>
    </source>
</evidence>
<evidence type="ECO:0000313" key="3">
    <source>
        <dbReference type="EMBL" id="GAI87092.1"/>
    </source>
</evidence>
<comment type="caution">
    <text evidence="3">The sequence shown here is derived from an EMBL/GenBank/DDBJ whole genome shotgun (WGS) entry which is preliminary data.</text>
</comment>
<name>X1S233_9ZZZZ</name>
<feature type="domain" description="KAP NTPase" evidence="2">
    <location>
        <begin position="40"/>
        <end position="265"/>
    </location>
</feature>
<dbReference type="InterPro" id="IPR027417">
    <property type="entry name" value="P-loop_NTPase"/>
</dbReference>
<feature type="non-terminal residue" evidence="3">
    <location>
        <position position="288"/>
    </location>
</feature>